<evidence type="ECO:0000313" key="2">
    <source>
        <dbReference type="Proteomes" id="UP001060085"/>
    </source>
</evidence>
<accession>A0ACC0AUD7</accession>
<comment type="caution">
    <text evidence="1">The sequence shown here is derived from an EMBL/GenBank/DDBJ whole genome shotgun (WGS) entry which is preliminary data.</text>
</comment>
<name>A0ACC0AUD7_CATRO</name>
<dbReference type="Proteomes" id="UP001060085">
    <property type="component" value="Linkage Group LG05"/>
</dbReference>
<dbReference type="EMBL" id="CM044705">
    <property type="protein sequence ID" value="KAI5664495.1"/>
    <property type="molecule type" value="Genomic_DNA"/>
</dbReference>
<protein>
    <submittedName>
        <fullName evidence="1">Uncharacterized protein</fullName>
    </submittedName>
</protein>
<evidence type="ECO:0000313" key="1">
    <source>
        <dbReference type="EMBL" id="KAI5664495.1"/>
    </source>
</evidence>
<keyword evidence="2" id="KW-1185">Reference proteome</keyword>
<proteinExistence type="predicted"/>
<gene>
    <name evidence="1" type="ORF">M9H77_23818</name>
</gene>
<organism evidence="1 2">
    <name type="scientific">Catharanthus roseus</name>
    <name type="common">Madagascar periwinkle</name>
    <name type="synonym">Vinca rosea</name>
    <dbReference type="NCBI Taxonomy" id="4058"/>
    <lineage>
        <taxon>Eukaryota</taxon>
        <taxon>Viridiplantae</taxon>
        <taxon>Streptophyta</taxon>
        <taxon>Embryophyta</taxon>
        <taxon>Tracheophyta</taxon>
        <taxon>Spermatophyta</taxon>
        <taxon>Magnoliopsida</taxon>
        <taxon>eudicotyledons</taxon>
        <taxon>Gunneridae</taxon>
        <taxon>Pentapetalae</taxon>
        <taxon>asterids</taxon>
        <taxon>lamiids</taxon>
        <taxon>Gentianales</taxon>
        <taxon>Apocynaceae</taxon>
        <taxon>Rauvolfioideae</taxon>
        <taxon>Vinceae</taxon>
        <taxon>Catharanthinae</taxon>
        <taxon>Catharanthus</taxon>
    </lineage>
</organism>
<sequence length="741" mass="85554">MYKMDISVVIGQDVVFNEFDIPYLRDKIAPTITTDQPLVREVLNKMEDTPRIVSIPEPENEQVEFIGLLPTIFLGFYILPNDEYEFGLQHFNWAWAYVCWDARWANGSRFHLRVMKEERAKEVKLVLSGLREEFKIVKSEIKKIYLQLSELSQLCFPKIDDLGFLNFLLENLKEILNMKLNSIVSIEHHVKIIFERLEFKSFLNYDTENQNEHDKLTNVWPDIIHISYQAENVIDSFVLGGKALRYPLLCLFDVMEEINIIKRKIMDIYEDKNYGTKLHRISQVSNHVAMQMQNTSDQEIAHKLFQYLKGNMYLMVLDDLWDTTAWDELKWSFPNDNNGSRILFTTRIDDLALKAKSTAYLHSLFCLSDDEIWETLQKEGCPSALVEVGRRIAKYCTGPLLAVLVVACLLAKEEMSLDWWNTAAESSSSHIVKDPERKCMDILELSYKHLPSRLKIFIKHWIQKSRRYSQDCLLDLINRNFVIVSKRRSDGGEKVQEESFLQLINGLMNIFPIFQTIFILRVILIILAHPVLLCTSRGGSAFFPKRKHFTSLQSRGPVLNQESINIGHAFPGGLELLVRLRYLSVRGEIKSILSSISKLRNLETLVVKGLRGQVVLPGTVWTMKRKCNRSPRLIVLNQLQSLKTMVRFTTLGDIWDMSAGEFAKLKFLKLDGLDVGILNPCDDLFPSLERVKATSGIPSSFGYIPKLHTIKVRWSTNSAKHSAREIQEEQLQTGNEELKVI</sequence>
<reference evidence="2" key="1">
    <citation type="journal article" date="2023" name="Nat. Plants">
        <title>Single-cell RNA sequencing provides a high-resolution roadmap for understanding the multicellular compartmentation of specialized metabolism.</title>
        <authorList>
            <person name="Sun S."/>
            <person name="Shen X."/>
            <person name="Li Y."/>
            <person name="Li Y."/>
            <person name="Wang S."/>
            <person name="Li R."/>
            <person name="Zhang H."/>
            <person name="Shen G."/>
            <person name="Guo B."/>
            <person name="Wei J."/>
            <person name="Xu J."/>
            <person name="St-Pierre B."/>
            <person name="Chen S."/>
            <person name="Sun C."/>
        </authorList>
    </citation>
    <scope>NUCLEOTIDE SEQUENCE [LARGE SCALE GENOMIC DNA]</scope>
</reference>